<proteinExistence type="predicted"/>
<dbReference type="GO" id="GO:0004523">
    <property type="term" value="F:RNA-DNA hybrid ribonuclease activity"/>
    <property type="evidence" value="ECO:0007669"/>
    <property type="project" value="InterPro"/>
</dbReference>
<dbReference type="InterPro" id="IPR002156">
    <property type="entry name" value="RNaseH_domain"/>
</dbReference>
<name>A0A9P0ZBX6_CUSEU</name>
<feature type="domain" description="RNase H type-1" evidence="1">
    <location>
        <begin position="108"/>
        <end position="224"/>
    </location>
</feature>
<dbReference type="PANTHER" id="PTHR47723">
    <property type="entry name" value="OS05G0353850 PROTEIN"/>
    <property type="match status" value="1"/>
</dbReference>
<dbReference type="CDD" id="cd06222">
    <property type="entry name" value="RNase_H_like"/>
    <property type="match status" value="1"/>
</dbReference>
<accession>A0A9P0ZBX6</accession>
<dbReference type="InterPro" id="IPR036397">
    <property type="entry name" value="RNaseH_sf"/>
</dbReference>
<dbReference type="EMBL" id="CAMAPE010000031">
    <property type="protein sequence ID" value="CAH9094646.1"/>
    <property type="molecule type" value="Genomic_DNA"/>
</dbReference>
<keyword evidence="3" id="KW-1185">Reference proteome</keyword>
<evidence type="ECO:0000313" key="3">
    <source>
        <dbReference type="Proteomes" id="UP001152484"/>
    </source>
</evidence>
<dbReference type="InterPro" id="IPR053151">
    <property type="entry name" value="RNase_H-like"/>
</dbReference>
<dbReference type="Pfam" id="PF13456">
    <property type="entry name" value="RVT_3"/>
    <property type="match status" value="1"/>
</dbReference>
<reference evidence="2" key="1">
    <citation type="submission" date="2022-07" db="EMBL/GenBank/DDBJ databases">
        <authorList>
            <person name="Macas J."/>
            <person name="Novak P."/>
            <person name="Neumann P."/>
        </authorList>
    </citation>
    <scope>NUCLEOTIDE SEQUENCE</scope>
</reference>
<protein>
    <recommendedName>
        <fullName evidence="1">RNase H type-1 domain-containing protein</fullName>
    </recommendedName>
</protein>
<dbReference type="InterPro" id="IPR012337">
    <property type="entry name" value="RNaseH-like_sf"/>
</dbReference>
<evidence type="ECO:0000313" key="2">
    <source>
        <dbReference type="EMBL" id="CAH9094646.1"/>
    </source>
</evidence>
<dbReference type="InterPro" id="IPR044730">
    <property type="entry name" value="RNase_H-like_dom_plant"/>
</dbReference>
<evidence type="ECO:0000259" key="1">
    <source>
        <dbReference type="Pfam" id="PF13456"/>
    </source>
</evidence>
<gene>
    <name evidence="2" type="ORF">CEURO_LOCUS12839</name>
</gene>
<dbReference type="PANTHER" id="PTHR47723:SF19">
    <property type="entry name" value="POLYNUCLEOTIDYL TRANSFERASE, RIBONUCLEASE H-LIKE SUPERFAMILY PROTEIN"/>
    <property type="match status" value="1"/>
</dbReference>
<dbReference type="AlphaFoldDB" id="A0A9P0ZBX6"/>
<dbReference type="Proteomes" id="UP001152484">
    <property type="component" value="Unassembled WGS sequence"/>
</dbReference>
<dbReference type="GO" id="GO:0003676">
    <property type="term" value="F:nucleic acid binding"/>
    <property type="evidence" value="ECO:0007669"/>
    <property type="project" value="InterPro"/>
</dbReference>
<dbReference type="SUPFAM" id="SSF53098">
    <property type="entry name" value="Ribonuclease H-like"/>
    <property type="match status" value="1"/>
</dbReference>
<dbReference type="OrthoDB" id="1215078at2759"/>
<comment type="caution">
    <text evidence="2">The sequence shown here is derived from an EMBL/GenBank/DDBJ whole genome shotgun (WGS) entry which is preliminary data.</text>
</comment>
<sequence>MSWWLKAGAKKMEDIFKHCLPGIICWHIWKTYSSLIWGQEGFTPSSAGINKQIKIYSQTWSVGLPKGKIRTVERILYEEEIIPSTFRLGRPIILAVKWKKPSQTFKLNTDARYSPESSAGGAILRDTNGTLVCAISFPLQASSSLVAEIQAALQSVCWMIEEGYSDFEMEGDSTEAVKIIREKGCGRWSYEVKALMMLSEDKKISYFSVWREANWVAHFLADHASAQFQKFSEPNQLPARAKNAYLMDLFGIPSLRIMY</sequence>
<organism evidence="2 3">
    <name type="scientific">Cuscuta europaea</name>
    <name type="common">European dodder</name>
    <dbReference type="NCBI Taxonomy" id="41803"/>
    <lineage>
        <taxon>Eukaryota</taxon>
        <taxon>Viridiplantae</taxon>
        <taxon>Streptophyta</taxon>
        <taxon>Embryophyta</taxon>
        <taxon>Tracheophyta</taxon>
        <taxon>Spermatophyta</taxon>
        <taxon>Magnoliopsida</taxon>
        <taxon>eudicotyledons</taxon>
        <taxon>Gunneridae</taxon>
        <taxon>Pentapetalae</taxon>
        <taxon>asterids</taxon>
        <taxon>lamiids</taxon>
        <taxon>Solanales</taxon>
        <taxon>Convolvulaceae</taxon>
        <taxon>Cuscuteae</taxon>
        <taxon>Cuscuta</taxon>
        <taxon>Cuscuta subgen. Cuscuta</taxon>
    </lineage>
</organism>
<dbReference type="Gene3D" id="3.30.420.10">
    <property type="entry name" value="Ribonuclease H-like superfamily/Ribonuclease H"/>
    <property type="match status" value="1"/>
</dbReference>